<evidence type="ECO:0000313" key="2">
    <source>
        <dbReference type="Proteomes" id="UP000299102"/>
    </source>
</evidence>
<evidence type="ECO:0000313" key="1">
    <source>
        <dbReference type="EMBL" id="GBP49222.1"/>
    </source>
</evidence>
<proteinExistence type="predicted"/>
<dbReference type="AlphaFoldDB" id="A0A4C1WFE4"/>
<protein>
    <submittedName>
        <fullName evidence="1">Uncharacterized protein</fullName>
    </submittedName>
</protein>
<name>A0A4C1WFE4_EUMVA</name>
<gene>
    <name evidence="1" type="ORF">EVAR_96529_1</name>
</gene>
<accession>A0A4C1WFE4</accession>
<dbReference type="Proteomes" id="UP000299102">
    <property type="component" value="Unassembled WGS sequence"/>
</dbReference>
<dbReference type="EMBL" id="BGZK01000540">
    <property type="protein sequence ID" value="GBP49222.1"/>
    <property type="molecule type" value="Genomic_DNA"/>
</dbReference>
<organism evidence="1 2">
    <name type="scientific">Eumeta variegata</name>
    <name type="common">Bagworm moth</name>
    <name type="synonym">Eumeta japonica</name>
    <dbReference type="NCBI Taxonomy" id="151549"/>
    <lineage>
        <taxon>Eukaryota</taxon>
        <taxon>Metazoa</taxon>
        <taxon>Ecdysozoa</taxon>
        <taxon>Arthropoda</taxon>
        <taxon>Hexapoda</taxon>
        <taxon>Insecta</taxon>
        <taxon>Pterygota</taxon>
        <taxon>Neoptera</taxon>
        <taxon>Endopterygota</taxon>
        <taxon>Lepidoptera</taxon>
        <taxon>Glossata</taxon>
        <taxon>Ditrysia</taxon>
        <taxon>Tineoidea</taxon>
        <taxon>Psychidae</taxon>
        <taxon>Oiketicinae</taxon>
        <taxon>Eumeta</taxon>
    </lineage>
</organism>
<sequence>MIEEIFFCKLTSQATTHRNNYISRKKKKNPNTSQEISRRFQNTCNALPPSIAQPRLTLQHGGDVAPLEGDASAAGGQSRAGTWAGGDDATDAHAFGVRTAFDTKHATFRALWKRSWQSRRSRKRIRPGDLFPHLKPNSFKNFVTLPTVGFAIWILKPRPWRSGSRELLSTVVGGAVIKSGADGLKYSSRHGANGLAI</sequence>
<reference evidence="1 2" key="1">
    <citation type="journal article" date="2019" name="Commun. Biol.">
        <title>The bagworm genome reveals a unique fibroin gene that provides high tensile strength.</title>
        <authorList>
            <person name="Kono N."/>
            <person name="Nakamura H."/>
            <person name="Ohtoshi R."/>
            <person name="Tomita M."/>
            <person name="Numata K."/>
            <person name="Arakawa K."/>
        </authorList>
    </citation>
    <scope>NUCLEOTIDE SEQUENCE [LARGE SCALE GENOMIC DNA]</scope>
</reference>
<comment type="caution">
    <text evidence="1">The sequence shown here is derived from an EMBL/GenBank/DDBJ whole genome shotgun (WGS) entry which is preliminary data.</text>
</comment>
<keyword evidence="2" id="KW-1185">Reference proteome</keyword>